<keyword evidence="1" id="KW-1133">Transmembrane helix</keyword>
<evidence type="ECO:0000313" key="2">
    <source>
        <dbReference type="Proteomes" id="UP000515204"/>
    </source>
</evidence>
<dbReference type="Proteomes" id="UP000515204">
    <property type="component" value="Unplaced"/>
</dbReference>
<feature type="transmembrane region" description="Helical" evidence="1">
    <location>
        <begin position="87"/>
        <end position="120"/>
    </location>
</feature>
<dbReference type="GeneID" id="106745838"/>
<proteinExistence type="predicted"/>
<keyword evidence="1" id="KW-0472">Membrane</keyword>
<dbReference type="Pfam" id="PF16015">
    <property type="entry name" value="Promethin"/>
    <property type="match status" value="1"/>
</dbReference>
<evidence type="ECO:0000256" key="1">
    <source>
        <dbReference type="SAM" id="Phobius"/>
    </source>
</evidence>
<keyword evidence="1" id="KW-0812">Transmembrane</keyword>
<protein>
    <submittedName>
        <fullName evidence="3">Uncharacterized protein LOC106745838</fullName>
    </submittedName>
</protein>
<accession>A0A6P3XGB2</accession>
<organism evidence="2 3">
    <name type="scientific">Dinoponera quadriceps</name>
    <name type="common">South American ant</name>
    <dbReference type="NCBI Taxonomy" id="609295"/>
    <lineage>
        <taxon>Eukaryota</taxon>
        <taxon>Metazoa</taxon>
        <taxon>Ecdysozoa</taxon>
        <taxon>Arthropoda</taxon>
        <taxon>Hexapoda</taxon>
        <taxon>Insecta</taxon>
        <taxon>Pterygota</taxon>
        <taxon>Neoptera</taxon>
        <taxon>Endopterygota</taxon>
        <taxon>Hymenoptera</taxon>
        <taxon>Apocrita</taxon>
        <taxon>Aculeata</taxon>
        <taxon>Formicoidea</taxon>
        <taxon>Formicidae</taxon>
        <taxon>Ponerinae</taxon>
        <taxon>Ponerini</taxon>
        <taxon>Dinoponera</taxon>
    </lineage>
</organism>
<gene>
    <name evidence="3" type="primary">LOC106745838</name>
</gene>
<dbReference type="KEGG" id="dqu:106745838"/>
<reference evidence="3" key="1">
    <citation type="submission" date="2025-08" db="UniProtKB">
        <authorList>
            <consortium name="RefSeq"/>
        </authorList>
    </citation>
    <scope>IDENTIFICATION</scope>
</reference>
<dbReference type="OrthoDB" id="8019798at2759"/>
<evidence type="ECO:0000313" key="3">
    <source>
        <dbReference type="RefSeq" id="XP_014477292.1"/>
    </source>
</evidence>
<dbReference type="RefSeq" id="XP_014477292.1">
    <property type="nucleotide sequence ID" value="XM_014621806.1"/>
</dbReference>
<sequence>MAEMNREDSIYNSIIIYCEEYAGKWQRLLQHPNIVRLKEQFASNPFLQVAATIVIASLLTPVLLFIVLAIVSAIFAFIGFMMVQVTVLAIGASILSCIFFCIASTFIMIGLCILTIYYALYYVSHAFDHLTLR</sequence>
<keyword evidence="2" id="KW-1185">Reference proteome</keyword>
<feature type="transmembrane region" description="Helical" evidence="1">
    <location>
        <begin position="47"/>
        <end position="80"/>
    </location>
</feature>
<dbReference type="AlphaFoldDB" id="A0A6P3XGB2"/>
<name>A0A6P3XGB2_DINQU</name>